<dbReference type="GO" id="GO:0000139">
    <property type="term" value="C:Golgi membrane"/>
    <property type="evidence" value="ECO:0007669"/>
    <property type="project" value="UniProtKB-SubCell"/>
</dbReference>
<sequence>MQRYRIKPKHNCLIFRPSKWSIFSGLVIIVVVYVFLLRNPTNNAVEKVWVPPDLNKPIILEWAKDPPEHLISFLNAYPSNSANKCPYECYFTTDRRLLNSTKMVVFHPSELDVNDLPPHRLDSDIFAGYDRFEEIDNGTLKYEIWMDMEVIEKVSKKKRLVLQFVSNCDTPSNREAYIEVLKKYINITQFGTCYEGLIHSAMRILYTFNVRDCIGSCEDEEIDQHYFYLAFENSVCLGSTMVAHLDGSQESGFESRSGSKTFA</sequence>
<feature type="domain" description="Fucosyltransferase C-terminal" evidence="8">
    <location>
        <begin position="155"/>
        <end position="236"/>
    </location>
</feature>
<reference evidence="10" key="1">
    <citation type="submission" date="2022-11" db="UniProtKB">
        <authorList>
            <consortium name="WormBaseParasite"/>
        </authorList>
    </citation>
    <scope>IDENTIFICATION</scope>
</reference>
<evidence type="ECO:0000256" key="3">
    <source>
        <dbReference type="ARBA" id="ARBA00008919"/>
    </source>
</evidence>
<comment type="subcellular location">
    <subcellularLocation>
        <location evidence="1">Golgi apparatus membrane</location>
        <topology evidence="1">Single-pass type II membrane protein</topology>
    </subcellularLocation>
    <subcellularLocation>
        <location evidence="7">Golgi apparatus</location>
        <location evidence="7">Golgi stack membrane</location>
        <topology evidence="7">Single-pass type II membrane protein</topology>
    </subcellularLocation>
</comment>
<dbReference type="SUPFAM" id="SSF53756">
    <property type="entry name" value="UDP-Glycosyltransferase/glycogen phosphorylase"/>
    <property type="match status" value="1"/>
</dbReference>
<dbReference type="PANTHER" id="PTHR48438:SF1">
    <property type="entry name" value="ALPHA-(1,3)-FUCOSYLTRANSFERASE C-RELATED"/>
    <property type="match status" value="1"/>
</dbReference>
<evidence type="ECO:0000256" key="7">
    <source>
        <dbReference type="RuleBase" id="RU003832"/>
    </source>
</evidence>
<feature type="transmembrane region" description="Helical" evidence="7">
    <location>
        <begin position="20"/>
        <end position="37"/>
    </location>
</feature>
<organism evidence="9 10">
    <name type="scientific">Acrobeloides nanus</name>
    <dbReference type="NCBI Taxonomy" id="290746"/>
    <lineage>
        <taxon>Eukaryota</taxon>
        <taxon>Metazoa</taxon>
        <taxon>Ecdysozoa</taxon>
        <taxon>Nematoda</taxon>
        <taxon>Chromadorea</taxon>
        <taxon>Rhabditida</taxon>
        <taxon>Tylenchina</taxon>
        <taxon>Cephalobomorpha</taxon>
        <taxon>Cephaloboidea</taxon>
        <taxon>Cephalobidae</taxon>
        <taxon>Acrobeloides</taxon>
    </lineage>
</organism>
<keyword evidence="4 7" id="KW-0328">Glycosyltransferase</keyword>
<comment type="similarity">
    <text evidence="3 7">Belongs to the glycosyltransferase 10 family.</text>
</comment>
<evidence type="ECO:0000256" key="2">
    <source>
        <dbReference type="ARBA" id="ARBA00004922"/>
    </source>
</evidence>
<evidence type="ECO:0000313" key="10">
    <source>
        <dbReference type="WBParaSite" id="ACRNAN_Path_511.g1937.t1"/>
    </source>
</evidence>
<keyword evidence="5 7" id="KW-0808">Transferase</keyword>
<dbReference type="GO" id="GO:0008417">
    <property type="term" value="F:fucosyltransferase activity"/>
    <property type="evidence" value="ECO:0007669"/>
    <property type="project" value="InterPro"/>
</dbReference>
<dbReference type="Pfam" id="PF00852">
    <property type="entry name" value="Glyco_transf_10"/>
    <property type="match status" value="1"/>
</dbReference>
<accession>A0A914C7T6</accession>
<keyword evidence="7" id="KW-1133">Transmembrane helix</keyword>
<protein>
    <recommendedName>
        <fullName evidence="7">Fucosyltransferase</fullName>
        <ecNumber evidence="7">2.4.1.-</ecNumber>
    </recommendedName>
</protein>
<evidence type="ECO:0000256" key="6">
    <source>
        <dbReference type="ARBA" id="ARBA00023034"/>
    </source>
</evidence>
<evidence type="ECO:0000256" key="1">
    <source>
        <dbReference type="ARBA" id="ARBA00004323"/>
    </source>
</evidence>
<dbReference type="EC" id="2.4.1.-" evidence="7"/>
<evidence type="ECO:0000259" key="8">
    <source>
        <dbReference type="Pfam" id="PF00852"/>
    </source>
</evidence>
<keyword evidence="9" id="KW-1185">Reference proteome</keyword>
<dbReference type="InterPro" id="IPR038577">
    <property type="entry name" value="GT10-like_C_sf"/>
</dbReference>
<dbReference type="Gene3D" id="3.40.50.11660">
    <property type="entry name" value="Glycosyl transferase family 10, C-terminal domain"/>
    <property type="match status" value="1"/>
</dbReference>
<evidence type="ECO:0000256" key="5">
    <source>
        <dbReference type="ARBA" id="ARBA00022679"/>
    </source>
</evidence>
<keyword evidence="6 7" id="KW-0333">Golgi apparatus</keyword>
<dbReference type="GO" id="GO:0032580">
    <property type="term" value="C:Golgi cisterna membrane"/>
    <property type="evidence" value="ECO:0007669"/>
    <property type="project" value="UniProtKB-SubCell"/>
</dbReference>
<keyword evidence="7" id="KW-0812">Transmembrane</keyword>
<dbReference type="Proteomes" id="UP000887540">
    <property type="component" value="Unplaced"/>
</dbReference>
<dbReference type="PANTHER" id="PTHR48438">
    <property type="entry name" value="ALPHA-(1,3)-FUCOSYLTRANSFERASE C-RELATED"/>
    <property type="match status" value="1"/>
</dbReference>
<dbReference type="WBParaSite" id="ACRNAN_Path_511.g1937.t1">
    <property type="protein sequence ID" value="ACRNAN_Path_511.g1937.t1"/>
    <property type="gene ID" value="ACRNAN_Path_511.g1937"/>
</dbReference>
<proteinExistence type="inferred from homology"/>
<evidence type="ECO:0000256" key="4">
    <source>
        <dbReference type="ARBA" id="ARBA00022676"/>
    </source>
</evidence>
<name>A0A914C7T6_9BILA</name>
<dbReference type="InterPro" id="IPR001503">
    <property type="entry name" value="Glyco_trans_10"/>
</dbReference>
<dbReference type="AlphaFoldDB" id="A0A914C7T6"/>
<keyword evidence="7" id="KW-0472">Membrane</keyword>
<dbReference type="InterPro" id="IPR055270">
    <property type="entry name" value="Glyco_tran_10_C"/>
</dbReference>
<evidence type="ECO:0000313" key="9">
    <source>
        <dbReference type="Proteomes" id="UP000887540"/>
    </source>
</evidence>
<comment type="pathway">
    <text evidence="2">Protein modification; protein glycosylation.</text>
</comment>